<gene>
    <name evidence="2" type="ORF">D3273_24620</name>
</gene>
<dbReference type="AlphaFoldDB" id="A0A4Q2U0W6"/>
<accession>A0A4Q2U0W6</accession>
<organism evidence="2 3">
    <name type="scientific">Lichenibacterium minor</name>
    <dbReference type="NCBI Taxonomy" id="2316528"/>
    <lineage>
        <taxon>Bacteria</taxon>
        <taxon>Pseudomonadati</taxon>
        <taxon>Pseudomonadota</taxon>
        <taxon>Alphaproteobacteria</taxon>
        <taxon>Hyphomicrobiales</taxon>
        <taxon>Lichenihabitantaceae</taxon>
        <taxon>Lichenibacterium</taxon>
    </lineage>
</organism>
<feature type="compositionally biased region" description="Low complexity" evidence="1">
    <location>
        <begin position="79"/>
        <end position="94"/>
    </location>
</feature>
<reference evidence="2 3" key="1">
    <citation type="submission" date="2018-12" db="EMBL/GenBank/DDBJ databases">
        <authorList>
            <person name="Grouzdev D.S."/>
            <person name="Krutkina M.S."/>
        </authorList>
    </citation>
    <scope>NUCLEOTIDE SEQUENCE [LARGE SCALE GENOMIC DNA]</scope>
    <source>
        <strain evidence="2 3">RmlP026</strain>
    </source>
</reference>
<evidence type="ECO:0000313" key="3">
    <source>
        <dbReference type="Proteomes" id="UP000290759"/>
    </source>
</evidence>
<evidence type="ECO:0000256" key="1">
    <source>
        <dbReference type="SAM" id="MobiDB-lite"/>
    </source>
</evidence>
<name>A0A4Q2U0W6_9HYPH</name>
<reference evidence="2 3" key="2">
    <citation type="submission" date="2019-02" db="EMBL/GenBank/DDBJ databases">
        <title>'Lichenibacterium ramalinii' gen. nov. sp. nov., 'Lichenibacterium minor' gen. nov. sp. nov.</title>
        <authorList>
            <person name="Pankratov T."/>
        </authorList>
    </citation>
    <scope>NUCLEOTIDE SEQUENCE [LARGE SCALE GENOMIC DNA]</scope>
    <source>
        <strain evidence="2 3">RmlP026</strain>
    </source>
</reference>
<feature type="compositionally biased region" description="Basic residues" evidence="1">
    <location>
        <begin position="98"/>
        <end position="113"/>
    </location>
</feature>
<comment type="caution">
    <text evidence="2">The sequence shown here is derived from an EMBL/GenBank/DDBJ whole genome shotgun (WGS) entry which is preliminary data.</text>
</comment>
<protein>
    <submittedName>
        <fullName evidence="2">Uncharacterized protein</fullName>
    </submittedName>
</protein>
<evidence type="ECO:0000313" key="2">
    <source>
        <dbReference type="EMBL" id="RYC29298.1"/>
    </source>
</evidence>
<sequence length="113" mass="12601">MLSGTRATVSSSVAPAGRWKAGRWKAGRLIDHPPRPSRPRGARRGAPRTHRWRSRPCRRGRRPASRRGAPCEPRCEACGRTSGSRPGPARGPSPQWRPSRRRHGARASRWSGR</sequence>
<feature type="compositionally biased region" description="Basic residues" evidence="1">
    <location>
        <begin position="35"/>
        <end position="65"/>
    </location>
</feature>
<dbReference type="EMBL" id="QYBB01000058">
    <property type="protein sequence ID" value="RYC29298.1"/>
    <property type="molecule type" value="Genomic_DNA"/>
</dbReference>
<dbReference type="Proteomes" id="UP000290759">
    <property type="component" value="Unassembled WGS sequence"/>
</dbReference>
<feature type="compositionally biased region" description="Polar residues" evidence="1">
    <location>
        <begin position="1"/>
        <end position="13"/>
    </location>
</feature>
<feature type="region of interest" description="Disordered" evidence="1">
    <location>
        <begin position="1"/>
        <end position="113"/>
    </location>
</feature>
<keyword evidence="3" id="KW-1185">Reference proteome</keyword>
<proteinExistence type="predicted"/>